<reference evidence="3" key="2">
    <citation type="journal article" date="2021" name="PeerJ">
        <title>Extensive microbial diversity within the chicken gut microbiome revealed by metagenomics and culture.</title>
        <authorList>
            <person name="Gilroy R."/>
            <person name="Ravi A."/>
            <person name="Getino M."/>
            <person name="Pursley I."/>
            <person name="Horton D.L."/>
            <person name="Alikhan N.F."/>
            <person name="Baker D."/>
            <person name="Gharbi K."/>
            <person name="Hall N."/>
            <person name="Watson M."/>
            <person name="Adriaenssens E.M."/>
            <person name="Foster-Nyarko E."/>
            <person name="Jarju S."/>
            <person name="Secka A."/>
            <person name="Antonio M."/>
            <person name="Oren A."/>
            <person name="Chaudhuri R.R."/>
            <person name="La Ragione R."/>
            <person name="Hildebrand F."/>
            <person name="Pallen M.J."/>
        </authorList>
    </citation>
    <scope>NUCLEOTIDE SEQUENCE</scope>
    <source>
        <strain evidence="3">15467</strain>
    </source>
</reference>
<evidence type="ECO:0000313" key="4">
    <source>
        <dbReference type="Proteomes" id="UP000823635"/>
    </source>
</evidence>
<gene>
    <name evidence="3" type="ORF">IAC68_07215</name>
</gene>
<dbReference type="Pfam" id="PF14730">
    <property type="entry name" value="DUF4468"/>
    <property type="match status" value="1"/>
</dbReference>
<name>A0A9D9DPA4_9BACT</name>
<dbReference type="EMBL" id="JADINB010000153">
    <property type="protein sequence ID" value="MBO8429700.1"/>
    <property type="molecule type" value="Genomic_DNA"/>
</dbReference>
<protein>
    <submittedName>
        <fullName evidence="3">DUF4468 domain-containing protein</fullName>
    </submittedName>
</protein>
<accession>A0A9D9DPA4</accession>
<comment type="caution">
    <text evidence="3">The sequence shown here is derived from an EMBL/GenBank/DDBJ whole genome shotgun (WGS) entry which is preliminary data.</text>
</comment>
<dbReference type="InterPro" id="IPR027823">
    <property type="entry name" value="DUF4468"/>
</dbReference>
<sequence length="367" mass="40328">MKRFFYLIILALLPATAFSQNSDDKYLEGAVNLVDGRVIFDREITVKGLDATQVFNALSEWAALEYTGEGRQLISNDKSVNRITVRGMEKAQVRVGLFPSKININYFLVADCHDGGCSLSFMRFVYTNNPSSDNPNEQIKAEDYITDRYALNKTKTKLVGGTGDYRRQTINLVNSVTEKARAALLSYAADLDNGGNMQSAQTPVQTVSATVVEKTSAGATQHEGHHMANIRPADKTQFTGFTNTSETEPLTVEGFTVIAPEKIPGNIIKIVEENGIFLTAVNGEKLESEIAGEGGLGVYNGKPALFFNLKEAGTEIPEQTQSLTFTFKNEVFRNATIQMEEWMMIVCIPRVAGGSLVIGEIDQVLIR</sequence>
<evidence type="ECO:0000259" key="2">
    <source>
        <dbReference type="Pfam" id="PF14730"/>
    </source>
</evidence>
<dbReference type="Gene3D" id="3.30.530.80">
    <property type="match status" value="1"/>
</dbReference>
<feature type="chain" id="PRO_5039220741" evidence="1">
    <location>
        <begin position="20"/>
        <end position="367"/>
    </location>
</feature>
<keyword evidence="1" id="KW-0732">Signal</keyword>
<reference evidence="3" key="1">
    <citation type="submission" date="2020-10" db="EMBL/GenBank/DDBJ databases">
        <authorList>
            <person name="Gilroy R."/>
        </authorList>
    </citation>
    <scope>NUCLEOTIDE SEQUENCE</scope>
    <source>
        <strain evidence="3">15467</strain>
    </source>
</reference>
<dbReference type="Proteomes" id="UP000823635">
    <property type="component" value="Unassembled WGS sequence"/>
</dbReference>
<evidence type="ECO:0000313" key="3">
    <source>
        <dbReference type="EMBL" id="MBO8429700.1"/>
    </source>
</evidence>
<organism evidence="3 4">
    <name type="scientific">Candidatus Egerieousia excrementavium</name>
    <dbReference type="NCBI Taxonomy" id="2840778"/>
    <lineage>
        <taxon>Bacteria</taxon>
        <taxon>Pseudomonadati</taxon>
        <taxon>Bacteroidota</taxon>
        <taxon>Bacteroidia</taxon>
        <taxon>Bacteroidales</taxon>
        <taxon>Candidatus Egerieousia</taxon>
    </lineage>
</organism>
<dbReference type="CDD" id="cd12190">
    <property type="entry name" value="Bacova_04320_like"/>
    <property type="match status" value="1"/>
</dbReference>
<evidence type="ECO:0000256" key="1">
    <source>
        <dbReference type="SAM" id="SignalP"/>
    </source>
</evidence>
<feature type="domain" description="DUF4468" evidence="2">
    <location>
        <begin position="40"/>
        <end position="126"/>
    </location>
</feature>
<dbReference type="AlphaFoldDB" id="A0A9D9DPA4"/>
<proteinExistence type="predicted"/>
<feature type="signal peptide" evidence="1">
    <location>
        <begin position="1"/>
        <end position="19"/>
    </location>
</feature>